<proteinExistence type="predicted"/>
<reference evidence="2 3" key="2">
    <citation type="submission" date="2017-10" db="EMBL/GenBank/DDBJ databases">
        <title>genome sequences of Staph epi in chlorhexidine trial.</title>
        <authorList>
            <person name="Greninger A.L."/>
            <person name="Addetia A."/>
            <person name="Qin X."/>
            <person name="Zerr D."/>
        </authorList>
    </citation>
    <scope>NUCLEOTIDE SEQUENCE [LARGE SCALE GENOMIC DNA]</scope>
    <source>
        <strain evidence="2 3">SCH-17</strain>
    </source>
</reference>
<dbReference type="RefSeq" id="WP_001830204.1">
    <property type="nucleotide sequence ID" value="NZ_CABHIX010000016.1"/>
</dbReference>
<gene>
    <name evidence="2" type="ORF">CTJ08_09325</name>
</gene>
<organism evidence="1">
    <name type="scientific">Staphylococcus epidermidis</name>
    <dbReference type="NCBI Taxonomy" id="1282"/>
    <lineage>
        <taxon>Bacteria</taxon>
        <taxon>Bacillati</taxon>
        <taxon>Bacillota</taxon>
        <taxon>Bacilli</taxon>
        <taxon>Bacillales</taxon>
        <taxon>Staphylococcaceae</taxon>
        <taxon>Staphylococcus</taxon>
    </lineage>
</organism>
<accession>A0A0U2CIF7</accession>
<evidence type="ECO:0000313" key="2">
    <source>
        <dbReference type="EMBL" id="PIH09799.1"/>
    </source>
</evidence>
<evidence type="ECO:0000313" key="1">
    <source>
        <dbReference type="EMBL" id="AKJ75161.1"/>
    </source>
</evidence>
<dbReference type="Proteomes" id="UP000228502">
    <property type="component" value="Unassembled WGS sequence"/>
</dbReference>
<protein>
    <submittedName>
        <fullName evidence="1">Uncharacterized protein</fullName>
    </submittedName>
</protein>
<evidence type="ECO:0000313" key="3">
    <source>
        <dbReference type="Proteomes" id="UP000228502"/>
    </source>
</evidence>
<dbReference type="AlphaFoldDB" id="A0A0U2CIF7"/>
<dbReference type="EMBL" id="KR230047">
    <property type="protein sequence ID" value="AKJ75161.1"/>
    <property type="molecule type" value="Genomic_DNA"/>
</dbReference>
<name>A0A0U2CIF7_STAEP</name>
<geneLocation type="plasmid" evidence="1">
    <name>pSP01</name>
</geneLocation>
<reference evidence="1" key="1">
    <citation type="submission" date="2015-04" db="EMBL/GenBank/DDBJ databases">
        <title>Genetic characterization of multidrug resistance plasmids carrying cfr gene from Staphylococcus epidermidis clinical strains isolated in Italy.</title>
        <authorList>
            <person name="Brenciani A."/>
            <person name="Morroni G."/>
            <person name="Giovanetti E."/>
            <person name="Varaldo P.E."/>
        </authorList>
    </citation>
    <scope>NUCLEOTIDE SEQUENCE</scope>
    <source>
        <strain evidence="1">SP1</strain>
        <plasmid evidence="1">pSP01</plasmid>
    </source>
</reference>
<sequence>MLDKVKIKEEFKMLKNEIYTKKSFRGSKKRQLITFKYLLPFRMPIKEIENIDFIAEENTFMKFIHREHNIFEKDNIKRERQTYIEITSVINKNQFKRVKSGSTSRESKKTRVLTEVFNNQFNTLNNFIKIISVKYQYHNVFQLSLGDILSIPYYVIYSMEGEIKDMSLFLINKPGKIEEDQYSELKKSELLNIKQNYQIFTNHPSNTYVIAMRKGERAIYKADYNVAIIQIQTALEVFITKFLERYYKLDQQLSDGKISNKLAGGYRNIIKDQLLKIVRKLNLNNSYEIENCINQYIDNYYPMRNKIVHEGLSYSKDEALKFQAIVNDLIRLLVFNMKNAMMSDFSKEFNMYNIHNENINMESIKEKYK</sequence>
<keyword evidence="1" id="KW-0614">Plasmid</keyword>
<dbReference type="EMBL" id="PEJG01000010">
    <property type="protein sequence ID" value="PIH09799.1"/>
    <property type="molecule type" value="Genomic_DNA"/>
</dbReference>